<accession>V6K548</accession>
<dbReference type="Proteomes" id="UP000017984">
    <property type="component" value="Chromosome"/>
</dbReference>
<reference evidence="1 2" key="1">
    <citation type="journal article" date="2014" name="Genome Announc.">
        <title>Draft Genome Sequence of Streptomyces roseochromogenes subsp. oscitans DS 12.976, Producer of the Aminocoumarin Antibiotic Clorobiocin.</title>
        <authorList>
            <person name="Ruckert C."/>
            <person name="Kalinowski J."/>
            <person name="Heide L."/>
            <person name="Apel A.K."/>
        </authorList>
    </citation>
    <scope>NUCLEOTIDE SEQUENCE [LARGE SCALE GENOMIC DNA]</scope>
    <source>
        <strain evidence="1 2">DS 12.976</strain>
    </source>
</reference>
<gene>
    <name evidence="1" type="ORF">M878_25965</name>
</gene>
<evidence type="ECO:0000313" key="2">
    <source>
        <dbReference type="Proteomes" id="UP000017984"/>
    </source>
</evidence>
<dbReference type="InterPro" id="IPR011990">
    <property type="entry name" value="TPR-like_helical_dom_sf"/>
</dbReference>
<protein>
    <recommendedName>
        <fullName evidence="3">XRE family transcriptional regulator</fullName>
    </recommendedName>
</protein>
<dbReference type="PATRIC" id="fig|1352936.5.peg.5417"/>
<evidence type="ECO:0008006" key="3">
    <source>
        <dbReference type="Google" id="ProtNLM"/>
    </source>
</evidence>
<organism evidence="1 2">
    <name type="scientific">Streptomyces roseochromogenus subsp. oscitans DS 12.976</name>
    <dbReference type="NCBI Taxonomy" id="1352936"/>
    <lineage>
        <taxon>Bacteria</taxon>
        <taxon>Bacillati</taxon>
        <taxon>Actinomycetota</taxon>
        <taxon>Actinomycetes</taxon>
        <taxon>Kitasatosporales</taxon>
        <taxon>Streptomycetaceae</taxon>
        <taxon>Streptomyces</taxon>
    </lineage>
</organism>
<dbReference type="HOGENOM" id="CLU_055820_0_0_11"/>
<dbReference type="Gene3D" id="1.25.40.10">
    <property type="entry name" value="Tetratricopeptide repeat domain"/>
    <property type="match status" value="1"/>
</dbReference>
<sequence length="410" mass="45641">MIDDRPVWAKRMESERTARNWSPLDAARAMRAHSTHDLPDERTLARSWRRWESGAIEPRDHKALIAAVFGTTTHAFFPADHRRDGNTEVRDVSGMDTVEIVARLRASDVDEATLDALRITVDRLCSEYAYMPGDQLLVESKAWLHRVAGMQHQRLTLAQHRDVLALAGMLTLLVGCVEYDSGGAARTRAEATRQAALSIGREVGHSEIQGWAHEMRAWFALTNGDMRGVLAAADDGLAVAPNQSVAVQLLAQKAKAWARVGDRRQTEVALDAGRRLLESLPYPDNVQNHFVVDPSKWDFYSMDCYRKVGDNQLSENLAREVLRAGVDFDGTERSPMRNAEARITLGVVAARGGDLGAALTYGEQALQGDRQSLPSLMMVAGDLSAVLTQQYDDDREAREFVQHMRTLRSR</sequence>
<keyword evidence="2" id="KW-1185">Reference proteome</keyword>
<dbReference type="RefSeq" id="WP_023549752.1">
    <property type="nucleotide sequence ID" value="NZ_CM002285.1"/>
</dbReference>
<comment type="caution">
    <text evidence="1">The sequence shown here is derived from an EMBL/GenBank/DDBJ whole genome shotgun (WGS) entry which is preliminary data.</text>
</comment>
<proteinExistence type="predicted"/>
<dbReference type="EMBL" id="AWQX01000216">
    <property type="protein sequence ID" value="EST27158.1"/>
    <property type="molecule type" value="Genomic_DNA"/>
</dbReference>
<name>V6K548_STRRC</name>
<dbReference type="AlphaFoldDB" id="V6K548"/>
<dbReference type="STRING" id="1352936.M878_25965"/>
<evidence type="ECO:0000313" key="1">
    <source>
        <dbReference type="EMBL" id="EST27158.1"/>
    </source>
</evidence>